<dbReference type="PANTHER" id="PTHR31928">
    <property type="entry name" value="EXPRESSED PROTEIN"/>
    <property type="match status" value="1"/>
</dbReference>
<feature type="region of interest" description="Disordered" evidence="1">
    <location>
        <begin position="558"/>
        <end position="585"/>
    </location>
</feature>
<reference evidence="4 5" key="1">
    <citation type="journal article" date="2010" name="Nature">
        <title>Genome sequencing and analysis of the model grass Brachypodium distachyon.</title>
        <authorList>
            <consortium name="International Brachypodium Initiative"/>
        </authorList>
    </citation>
    <scope>NUCLEOTIDE SEQUENCE [LARGE SCALE GENOMIC DNA]</scope>
    <source>
        <strain evidence="4 5">Bd21</strain>
    </source>
</reference>
<dbReference type="InterPro" id="IPR049172">
    <property type="entry name" value="DUF6857_pln"/>
</dbReference>
<name>I1INM6_BRADI</name>
<dbReference type="FunCoup" id="I1INM6">
    <property type="interactions" value="988"/>
</dbReference>
<keyword evidence="6" id="KW-1185">Reference proteome</keyword>
<dbReference type="InterPro" id="IPR048297">
    <property type="entry name" value="DUF936_dom_pln"/>
</dbReference>
<evidence type="ECO:0000259" key="2">
    <source>
        <dbReference type="Pfam" id="PF06075"/>
    </source>
</evidence>
<dbReference type="RefSeq" id="XP_003577859.1">
    <property type="nucleotide sequence ID" value="XM_003577811.4"/>
</dbReference>
<dbReference type="OrthoDB" id="1918502at2759"/>
<evidence type="ECO:0000313" key="5">
    <source>
        <dbReference type="EnsemblPlants" id="KQJ89486"/>
    </source>
</evidence>
<feature type="compositionally biased region" description="Low complexity" evidence="1">
    <location>
        <begin position="282"/>
        <end position="294"/>
    </location>
</feature>
<dbReference type="OMA" id="PRVCGIR"/>
<dbReference type="GO" id="GO:0005874">
    <property type="term" value="C:microtubule"/>
    <property type="evidence" value="ECO:0007669"/>
    <property type="project" value="EnsemblPlants"/>
</dbReference>
<feature type="region of interest" description="Disordered" evidence="1">
    <location>
        <begin position="144"/>
        <end position="251"/>
    </location>
</feature>
<feature type="region of interest" description="Disordered" evidence="1">
    <location>
        <begin position="386"/>
        <end position="414"/>
    </location>
</feature>
<dbReference type="PANTHER" id="PTHR31928:SF3">
    <property type="entry name" value="EXPRESSED PROTEIN"/>
    <property type="match status" value="1"/>
</dbReference>
<dbReference type="GeneID" id="100834049"/>
<dbReference type="EMBL" id="CM000883">
    <property type="protein sequence ID" value="KQJ89486.1"/>
    <property type="molecule type" value="Genomic_DNA"/>
</dbReference>
<reference evidence="4" key="2">
    <citation type="submission" date="2017-06" db="EMBL/GenBank/DDBJ databases">
        <title>WGS assembly of Brachypodium distachyon.</title>
        <authorList>
            <consortium name="The International Brachypodium Initiative"/>
            <person name="Lucas S."/>
            <person name="Harmon-Smith M."/>
            <person name="Lail K."/>
            <person name="Tice H."/>
            <person name="Grimwood J."/>
            <person name="Bruce D."/>
            <person name="Barry K."/>
            <person name="Shu S."/>
            <person name="Lindquist E."/>
            <person name="Wang M."/>
            <person name="Pitluck S."/>
            <person name="Vogel J.P."/>
            <person name="Garvin D.F."/>
            <person name="Mockler T.C."/>
            <person name="Schmutz J."/>
            <person name="Rokhsar D."/>
            <person name="Bevan M.W."/>
        </authorList>
    </citation>
    <scope>NUCLEOTIDE SEQUENCE</scope>
    <source>
        <strain evidence="4">Bd21</strain>
    </source>
</reference>
<dbReference type="STRING" id="15368.I1INM6"/>
<sequence length="722" mass="75675">MATVTPGVLLRLLQAMHTEERVAGEHRSPALQVTAVVPALTASTADSLLSCPANGFLLQLSDGLHSTYVQPSPADADALLADRPHVVGSLVHVDRLRFARPVPRAVGLRPVPSSRAAVPCVGTPEPLVVRPASCARGYLIQPAGSPSDSAPPLLPSGSGSSGDTADSAAAAARRTVLAPRNVSLPDAAGPAGGCTAVKRRFSSPAPAKQRDPSPAGKGASRAASPSVKAASRAASPAVRGTSRASSPAPSKWVVPSLVAAQEENRRAAKEPAIVVPSRYRQPSPAGGRRGAASPAGGGRRGSLSPSSRRLSGEGGSKKKVGVLVAGISKMTDLSSGSAMKPGRKSWDESAMALAAAAAGGSVMKSRGKLGRDSILSSQEAMSWRLSDATTELSSNVDSSVDERPKPRKRMDSAAVKTKTTIVPKIMLHDPKWTDGSIPLGSVSDKLSKIGKEATERRDAAATAAADALQEALITESVIRNLSKFSELCSSSKTSNPFPTVDLFLAVYEDTLRWKKIAESMAGNGADEAAFLEKSATQWVEAALATDLEVLKLINSATGPTCQKKSTEKPKTPAVEPPRTASLSMRQPLGGGASAKVLSRASPLPANAWNKTPGLIETIELVDALSRDMQAWFLRFVDDAIDMGFHLFEDQNSIATRGKHSGHITMVLSNFKKISDWLDRVGKIAEDVATKENVEQLKRKIYQFIISHMGSAFESSVSVSTKC</sequence>
<dbReference type="Pfam" id="PF21647">
    <property type="entry name" value="DUF6857"/>
    <property type="match status" value="1"/>
</dbReference>
<feature type="compositionally biased region" description="Low complexity" evidence="1">
    <location>
        <begin position="144"/>
        <end position="175"/>
    </location>
</feature>
<reference evidence="5" key="3">
    <citation type="submission" date="2018-08" db="UniProtKB">
        <authorList>
            <consortium name="EnsemblPlants"/>
        </authorList>
    </citation>
    <scope>IDENTIFICATION</scope>
    <source>
        <strain evidence="5">cv. Bd21</strain>
    </source>
</reference>
<accession>I1INM6</accession>
<protein>
    <submittedName>
        <fullName evidence="4 5">Uncharacterized protein</fullName>
    </submittedName>
</protein>
<dbReference type="Pfam" id="PF06075">
    <property type="entry name" value="DUF936"/>
    <property type="match status" value="1"/>
</dbReference>
<proteinExistence type="predicted"/>
<dbReference type="KEGG" id="bdi:100834049"/>
<dbReference type="eggNOG" id="ENOG502QUXM">
    <property type="taxonomic scope" value="Eukaryota"/>
</dbReference>
<evidence type="ECO:0000256" key="1">
    <source>
        <dbReference type="SAM" id="MobiDB-lite"/>
    </source>
</evidence>
<feature type="domain" description="DUF936" evidence="2">
    <location>
        <begin position="4"/>
        <end position="128"/>
    </location>
</feature>
<evidence type="ECO:0000313" key="4">
    <source>
        <dbReference type="EMBL" id="KQJ89486.1"/>
    </source>
</evidence>
<feature type="compositionally biased region" description="Polar residues" evidence="1">
    <location>
        <begin position="387"/>
        <end position="398"/>
    </location>
</feature>
<dbReference type="Proteomes" id="UP000008810">
    <property type="component" value="Chromosome 4"/>
</dbReference>
<organism evidence="4">
    <name type="scientific">Brachypodium distachyon</name>
    <name type="common">Purple false brome</name>
    <name type="synonym">Trachynia distachya</name>
    <dbReference type="NCBI Taxonomy" id="15368"/>
    <lineage>
        <taxon>Eukaryota</taxon>
        <taxon>Viridiplantae</taxon>
        <taxon>Streptophyta</taxon>
        <taxon>Embryophyta</taxon>
        <taxon>Tracheophyta</taxon>
        <taxon>Spermatophyta</taxon>
        <taxon>Magnoliopsida</taxon>
        <taxon>Liliopsida</taxon>
        <taxon>Poales</taxon>
        <taxon>Poaceae</taxon>
        <taxon>BOP clade</taxon>
        <taxon>Pooideae</taxon>
        <taxon>Stipodae</taxon>
        <taxon>Brachypodieae</taxon>
        <taxon>Brachypodium</taxon>
    </lineage>
</organism>
<evidence type="ECO:0000259" key="3">
    <source>
        <dbReference type="Pfam" id="PF21647"/>
    </source>
</evidence>
<evidence type="ECO:0000313" key="6">
    <source>
        <dbReference type="Proteomes" id="UP000008810"/>
    </source>
</evidence>
<dbReference type="Gramene" id="KQJ89486">
    <property type="protein sequence ID" value="KQJ89486"/>
    <property type="gene ID" value="BRADI_4g25990v3"/>
</dbReference>
<gene>
    <name evidence="5" type="primary">LOC100834049</name>
    <name evidence="4" type="ORF">BRADI_4g25990v3</name>
</gene>
<dbReference type="GO" id="GO:0008017">
    <property type="term" value="F:microtubule binding"/>
    <property type="evidence" value="ECO:0007669"/>
    <property type="project" value="EnsemblPlants"/>
</dbReference>
<dbReference type="HOGENOM" id="CLU_009340_4_0_1"/>
<feature type="region of interest" description="Disordered" evidence="1">
    <location>
        <begin position="265"/>
        <end position="317"/>
    </location>
</feature>
<feature type="domain" description="DUF6857" evidence="3">
    <location>
        <begin position="427"/>
        <end position="714"/>
    </location>
</feature>
<dbReference type="EnsemblPlants" id="KQJ89486">
    <property type="protein sequence ID" value="KQJ89486"/>
    <property type="gene ID" value="BRADI_4g25990v3"/>
</dbReference>
<dbReference type="AlphaFoldDB" id="I1INM6"/>
<dbReference type="InterPro" id="IPR010341">
    <property type="entry name" value="DUF936_pln"/>
</dbReference>